<evidence type="ECO:0000256" key="2">
    <source>
        <dbReference type="SAM" id="Phobius"/>
    </source>
</evidence>
<protein>
    <submittedName>
        <fullName evidence="4">DUF2207 domain-containing protein</fullName>
    </submittedName>
</protein>
<proteinExistence type="predicted"/>
<evidence type="ECO:0000256" key="1">
    <source>
        <dbReference type="SAM" id="MobiDB-lite"/>
    </source>
</evidence>
<keyword evidence="2" id="KW-0472">Membrane</keyword>
<comment type="caution">
    <text evidence="4">The sequence shown here is derived from an EMBL/GenBank/DDBJ whole genome shotgun (WGS) entry which is preliminary data.</text>
</comment>
<dbReference type="Pfam" id="PF09972">
    <property type="entry name" value="DUF2207"/>
    <property type="match status" value="1"/>
</dbReference>
<evidence type="ECO:0000259" key="3">
    <source>
        <dbReference type="Pfam" id="PF09972"/>
    </source>
</evidence>
<accession>A0ABU2VSZ8</accession>
<dbReference type="RefSeq" id="WP_311720639.1">
    <property type="nucleotide sequence ID" value="NZ_JAVREZ010000036.1"/>
</dbReference>
<keyword evidence="5" id="KW-1185">Reference proteome</keyword>
<reference evidence="5" key="1">
    <citation type="submission" date="2023-07" db="EMBL/GenBank/DDBJ databases">
        <title>30 novel species of actinomycetes from the DSMZ collection.</title>
        <authorList>
            <person name="Nouioui I."/>
        </authorList>
    </citation>
    <scope>NUCLEOTIDE SEQUENCE [LARGE SCALE GENOMIC DNA]</scope>
    <source>
        <strain evidence="5">DSM 41640</strain>
    </source>
</reference>
<feature type="domain" description="DUF2207" evidence="3">
    <location>
        <begin position="30"/>
        <end position="209"/>
    </location>
</feature>
<feature type="compositionally biased region" description="Basic and acidic residues" evidence="1">
    <location>
        <begin position="340"/>
        <end position="355"/>
    </location>
</feature>
<evidence type="ECO:0000313" key="5">
    <source>
        <dbReference type="Proteomes" id="UP001183824"/>
    </source>
</evidence>
<name>A0ABU2VSZ8_9ACTN</name>
<evidence type="ECO:0000313" key="4">
    <source>
        <dbReference type="EMBL" id="MDT0488022.1"/>
    </source>
</evidence>
<feature type="transmembrane region" description="Helical" evidence="2">
    <location>
        <begin position="244"/>
        <end position="264"/>
    </location>
</feature>
<keyword evidence="2" id="KW-1133">Transmembrane helix</keyword>
<gene>
    <name evidence="4" type="ORF">RNB18_49070</name>
</gene>
<dbReference type="Proteomes" id="UP001183824">
    <property type="component" value="Unassembled WGS sequence"/>
</dbReference>
<feature type="region of interest" description="Disordered" evidence="1">
    <location>
        <begin position="340"/>
        <end position="365"/>
    </location>
</feature>
<sequence>MRSLIVVLVVLGAFGGVAALAQTLANRERVTSMWVGAEIRADGSARITEVIDYDFGHSGDSHGIYRDVPGSPFEGDDVSVGLDGHKVPWEDTYGDYYRDVTGEEQLADRLKVGDPDRLVSGVHRYRIQYTLPDVVKGGRLAWDAVGTGWKVDRSRVEIHVVDAHGFSGLRCRHGSWDKGTPCTARQSEPGHLVVRLDKLKGSEGLTLYATAAKTGLAGAAALPAAPSGKAVGTTPPHPMRNGGLFLAGALACAALTICALRIVGRDRLAEDGGRVRRVEVERLARTVTPSATPPEELTPAQGGLLLTESVDKRHKVAWLLTAAADGHLTIQGDEKHPVLRRRNSGERMDPEDRPSCARCSPVAAA</sequence>
<organism evidence="4 5">
    <name type="scientific">Streptomyces doebereineriae</name>
    <dbReference type="NCBI Taxonomy" id="3075528"/>
    <lineage>
        <taxon>Bacteria</taxon>
        <taxon>Bacillati</taxon>
        <taxon>Actinomycetota</taxon>
        <taxon>Actinomycetes</taxon>
        <taxon>Kitasatosporales</taxon>
        <taxon>Streptomycetaceae</taxon>
        <taxon>Streptomyces</taxon>
    </lineage>
</organism>
<dbReference type="EMBL" id="JAVREZ010000036">
    <property type="protein sequence ID" value="MDT0488022.1"/>
    <property type="molecule type" value="Genomic_DNA"/>
</dbReference>
<dbReference type="InterPro" id="IPR018702">
    <property type="entry name" value="DUF2207"/>
</dbReference>
<keyword evidence="2" id="KW-0812">Transmembrane</keyword>